<feature type="domain" description="TnsA endonuclease N-terminal" evidence="1">
    <location>
        <begin position="38"/>
        <end position="136"/>
    </location>
</feature>
<dbReference type="EMBL" id="AP013066">
    <property type="protein sequence ID" value="BAN34080.1"/>
    <property type="molecule type" value="Genomic_DNA"/>
</dbReference>
<dbReference type="KEGG" id="sdr:SCD_n00231"/>
<accession>S6A9G7</accession>
<organism evidence="2 3">
    <name type="scientific">Sulfuricella denitrificans (strain DSM 22764 / NBRC 105220 / skB26)</name>
    <dbReference type="NCBI Taxonomy" id="1163617"/>
    <lineage>
        <taxon>Bacteria</taxon>
        <taxon>Pseudomonadati</taxon>
        <taxon>Pseudomonadota</taxon>
        <taxon>Betaproteobacteria</taxon>
        <taxon>Nitrosomonadales</taxon>
        <taxon>Sulfuricellaceae</taxon>
        <taxon>Sulfuricella</taxon>
    </lineage>
</organism>
<dbReference type="Proteomes" id="UP000015559">
    <property type="component" value="Chromosome"/>
</dbReference>
<dbReference type="STRING" id="1163617.SCD_n00231"/>
<dbReference type="Pfam" id="PF08722">
    <property type="entry name" value="Tn7_TnsA-like_N"/>
    <property type="match status" value="1"/>
</dbReference>
<dbReference type="InterPro" id="IPR014833">
    <property type="entry name" value="TnsA_N"/>
</dbReference>
<dbReference type="AlphaFoldDB" id="S6A9G7"/>
<dbReference type="eggNOG" id="ENOG50332IR">
    <property type="taxonomic scope" value="Bacteria"/>
</dbReference>
<gene>
    <name evidence="2" type="ORF">SCD_n00231</name>
</gene>
<sequence>MPTRKIRACPVKVTGTAPDGQQFESTIEEDFFVLLRFNRSVASFEAQPVKVEWLDAKGKIHTYTPDVLVHYHQDMDESVSKPPLLCEIKPDHPEDAPQPVKRKHPYKENAAENALKWAAAKRYATAQGWEFSVFREKDVRTPYLKNVRFLLRALEKVKDSHFQPELLEKLDENGSLTLDEWAGTLASTLEARAKVLPACYRLIALQRVEVDLEQPLTLQSMVRAMSHA</sequence>
<evidence type="ECO:0000313" key="3">
    <source>
        <dbReference type="Proteomes" id="UP000015559"/>
    </source>
</evidence>
<dbReference type="HOGENOM" id="CLU_100949_1_0_4"/>
<reference evidence="2 3" key="1">
    <citation type="journal article" date="2012" name="Appl. Environ. Microbiol.">
        <title>Draft genome sequence of a psychrotolerant sulfur-oxidizing bacterium, Sulfuricella denitrificans skB26, and proteomic insights into cold adaptation.</title>
        <authorList>
            <person name="Watanabe T."/>
            <person name="Kojima H."/>
            <person name="Fukui M."/>
        </authorList>
    </citation>
    <scope>NUCLEOTIDE SEQUENCE [LARGE SCALE GENOMIC DNA]</scope>
    <source>
        <strain evidence="3">skB26</strain>
    </source>
</reference>
<name>S6A9G7_SULDS</name>
<proteinExistence type="predicted"/>
<evidence type="ECO:0000259" key="1">
    <source>
        <dbReference type="Pfam" id="PF08722"/>
    </source>
</evidence>
<keyword evidence="3" id="KW-1185">Reference proteome</keyword>
<protein>
    <recommendedName>
        <fullName evidence="1">TnsA endonuclease N-terminal domain-containing protein</fullName>
    </recommendedName>
</protein>
<dbReference type="OrthoDB" id="881413at2"/>
<evidence type="ECO:0000313" key="2">
    <source>
        <dbReference type="EMBL" id="BAN34080.1"/>
    </source>
</evidence>